<organism evidence="1 2">
    <name type="scientific">Candidatus Jorgensenbacteria bacterium RIFCSPLOWO2_01_FULL_45_25b</name>
    <dbReference type="NCBI Taxonomy" id="1798471"/>
    <lineage>
        <taxon>Bacteria</taxon>
        <taxon>Candidatus Joergenseniibacteriota</taxon>
    </lineage>
</organism>
<evidence type="ECO:0000313" key="2">
    <source>
        <dbReference type="Proteomes" id="UP000176996"/>
    </source>
</evidence>
<dbReference type="STRING" id="1798471.A3A21_03055"/>
<gene>
    <name evidence="1" type="ORF">A3A21_03055</name>
</gene>
<dbReference type="EMBL" id="MFKK01000023">
    <property type="protein sequence ID" value="OGG40646.1"/>
    <property type="molecule type" value="Genomic_DNA"/>
</dbReference>
<sequence length="73" mass="8595">MGVHQALKQNHKDEQSLESYIEQFNLRAPTQPNRPRINLWTSDVKRLEYVRIGHQKQNKNASFKRLSANHLQG</sequence>
<protein>
    <submittedName>
        <fullName evidence="1">Uncharacterized protein</fullName>
    </submittedName>
</protein>
<dbReference type="AlphaFoldDB" id="A0A1F6BUM0"/>
<comment type="caution">
    <text evidence="1">The sequence shown here is derived from an EMBL/GenBank/DDBJ whole genome shotgun (WGS) entry which is preliminary data.</text>
</comment>
<reference evidence="1 2" key="1">
    <citation type="journal article" date="2016" name="Nat. Commun.">
        <title>Thousands of microbial genomes shed light on interconnected biogeochemical processes in an aquifer system.</title>
        <authorList>
            <person name="Anantharaman K."/>
            <person name="Brown C.T."/>
            <person name="Hug L.A."/>
            <person name="Sharon I."/>
            <person name="Castelle C.J."/>
            <person name="Probst A.J."/>
            <person name="Thomas B.C."/>
            <person name="Singh A."/>
            <person name="Wilkins M.J."/>
            <person name="Karaoz U."/>
            <person name="Brodie E.L."/>
            <person name="Williams K.H."/>
            <person name="Hubbard S.S."/>
            <person name="Banfield J.F."/>
        </authorList>
    </citation>
    <scope>NUCLEOTIDE SEQUENCE [LARGE SCALE GENOMIC DNA]</scope>
</reference>
<name>A0A1F6BUM0_9BACT</name>
<accession>A0A1F6BUM0</accession>
<evidence type="ECO:0000313" key="1">
    <source>
        <dbReference type="EMBL" id="OGG40646.1"/>
    </source>
</evidence>
<dbReference type="Proteomes" id="UP000176996">
    <property type="component" value="Unassembled WGS sequence"/>
</dbReference>
<proteinExistence type="predicted"/>